<sequence>MPFERVDKVRKASYDYSRALRELIAIWDARHKMLLVSDELDDSLTHNEFYMKWYSVVTRLRISRPPKEEGGEDQMIPPTQPTSKKDDNFVHKRPVRFFLDDLISTLAGNKRTLEAMNSDDMLRVVRTKVEHFNKAFEHDFVEFGYGKVSPSESLGQGKMSERQQIVLKKKLEFATKSPKSKQNTPLESTQNISIKSISPMASPRRSPMASPRRSPIFKTSPVEIVLDSPPPKIKKEYIPMESPTKKVPSMVIRVKNGTRVKNVPSK</sequence>
<dbReference type="EMBL" id="CM056816">
    <property type="protein sequence ID" value="KAJ8633098.1"/>
    <property type="molecule type" value="Genomic_DNA"/>
</dbReference>
<keyword evidence="2" id="KW-1185">Reference proteome</keyword>
<name>A0ACC2LIC8_PERAE</name>
<accession>A0ACC2LIC8</accession>
<evidence type="ECO:0000313" key="1">
    <source>
        <dbReference type="EMBL" id="KAJ8633098.1"/>
    </source>
</evidence>
<dbReference type="Proteomes" id="UP001234297">
    <property type="component" value="Chromosome 8"/>
</dbReference>
<gene>
    <name evidence="1" type="ORF">MRB53_026434</name>
</gene>
<proteinExistence type="predicted"/>
<evidence type="ECO:0000313" key="2">
    <source>
        <dbReference type="Proteomes" id="UP001234297"/>
    </source>
</evidence>
<protein>
    <submittedName>
        <fullName evidence="1">Uncharacterized protein</fullName>
    </submittedName>
</protein>
<comment type="caution">
    <text evidence="1">The sequence shown here is derived from an EMBL/GenBank/DDBJ whole genome shotgun (WGS) entry which is preliminary data.</text>
</comment>
<reference evidence="1 2" key="1">
    <citation type="journal article" date="2022" name="Hortic Res">
        <title>A haplotype resolved chromosomal level avocado genome allows analysis of novel avocado genes.</title>
        <authorList>
            <person name="Nath O."/>
            <person name="Fletcher S.J."/>
            <person name="Hayward A."/>
            <person name="Shaw L.M."/>
            <person name="Masouleh A.K."/>
            <person name="Furtado A."/>
            <person name="Henry R.J."/>
            <person name="Mitter N."/>
        </authorList>
    </citation>
    <scope>NUCLEOTIDE SEQUENCE [LARGE SCALE GENOMIC DNA]</scope>
    <source>
        <strain evidence="2">cv. Hass</strain>
    </source>
</reference>
<organism evidence="1 2">
    <name type="scientific">Persea americana</name>
    <name type="common">Avocado</name>
    <dbReference type="NCBI Taxonomy" id="3435"/>
    <lineage>
        <taxon>Eukaryota</taxon>
        <taxon>Viridiplantae</taxon>
        <taxon>Streptophyta</taxon>
        <taxon>Embryophyta</taxon>
        <taxon>Tracheophyta</taxon>
        <taxon>Spermatophyta</taxon>
        <taxon>Magnoliopsida</taxon>
        <taxon>Magnoliidae</taxon>
        <taxon>Laurales</taxon>
        <taxon>Lauraceae</taxon>
        <taxon>Persea</taxon>
    </lineage>
</organism>